<organism evidence="2 3">
    <name type="scientific">Clostridium butyricum E4 str. BoNT E BL5262</name>
    <dbReference type="NCBI Taxonomy" id="632245"/>
    <lineage>
        <taxon>Bacteria</taxon>
        <taxon>Bacillati</taxon>
        <taxon>Bacillota</taxon>
        <taxon>Clostridia</taxon>
        <taxon>Eubacteriales</taxon>
        <taxon>Clostridiaceae</taxon>
        <taxon>Clostridium</taxon>
    </lineage>
</organism>
<proteinExistence type="predicted"/>
<accession>C4IG91</accession>
<evidence type="ECO:0000256" key="1">
    <source>
        <dbReference type="SAM" id="Coils"/>
    </source>
</evidence>
<dbReference type="RefSeq" id="WP_003411896.1">
    <property type="nucleotide sequence ID" value="NZ_ACOM01000005.1"/>
</dbReference>
<dbReference type="HOGENOM" id="CLU_1092824_0_0_9"/>
<feature type="coiled-coil region" evidence="1">
    <location>
        <begin position="127"/>
        <end position="161"/>
    </location>
</feature>
<reference evidence="2 3" key="1">
    <citation type="submission" date="2009-08" db="EMBL/GenBank/DDBJ databases">
        <authorList>
            <person name="Shrivastava S."/>
            <person name="Brinkac L.B."/>
            <person name="Brown J.L."/>
            <person name="Bruce D.B."/>
            <person name="Detter C."/>
            <person name="Green L.D."/>
            <person name="Munk C.A."/>
            <person name="Rogers Y.C."/>
            <person name="Tapia R."/>
            <person name="Sims D.R."/>
            <person name="Smith L.A."/>
            <person name="Smith T.J."/>
            <person name="Sutton G."/>
            <person name="Brettin T."/>
        </authorList>
    </citation>
    <scope>NUCLEOTIDE SEQUENCE [LARGE SCALE GENOMIC DNA]</scope>
    <source>
        <strain evidence="3">E4 str. BoNT E BL5262</strain>
    </source>
</reference>
<comment type="caution">
    <text evidence="2">The sequence shown here is derived from an EMBL/GenBank/DDBJ whole genome shotgun (WGS) entry which is preliminary data.</text>
</comment>
<name>C4IG91_CLOBU</name>
<evidence type="ECO:0000313" key="2">
    <source>
        <dbReference type="EMBL" id="EEP53742.1"/>
    </source>
</evidence>
<evidence type="ECO:0000313" key="3">
    <source>
        <dbReference type="Proteomes" id="UP000003081"/>
    </source>
</evidence>
<dbReference type="Proteomes" id="UP000003081">
    <property type="component" value="Unassembled WGS sequence"/>
</dbReference>
<dbReference type="EMBL" id="ACOM01000005">
    <property type="protein sequence ID" value="EEP53742.1"/>
    <property type="molecule type" value="Genomic_DNA"/>
</dbReference>
<keyword evidence="3" id="KW-1185">Reference proteome</keyword>
<keyword evidence="1" id="KW-0175">Coiled coil</keyword>
<protein>
    <submittedName>
        <fullName evidence="2">Uncharacterized protein</fullName>
    </submittedName>
</protein>
<sequence length="254" mass="30752">MARPRKLSVEELLGIIEKYLSENPYITTLKFTDLASYSRELGYEEVTYQDFSRNKKIKDFVTEYKKQKKMTQYSKINSDKLEKLELNVDDVVEKNIKDKKQLKIILKIFKIGYDKAFEELMEYRTKIIEYYNKIKEQEKVIKELKEKNRLLRIQIQENEERYSRNRKKQKEKWIYLTIKDFIENGNTSIETEEQIIDILKNLGYSGENDIIHEMDIIEREFKNKDNEISKVESMEKVVQIKDKRKNLEIPDFMK</sequence>
<dbReference type="AlphaFoldDB" id="C4IG91"/>
<gene>
    <name evidence="2" type="ORF">CLP_2103</name>
</gene>